<dbReference type="Gene3D" id="3.40.630.30">
    <property type="match status" value="1"/>
</dbReference>
<comment type="similarity">
    <text evidence="3">Belongs to the acetyltransferase family. RimJ subfamily.</text>
</comment>
<evidence type="ECO:0000256" key="2">
    <source>
        <dbReference type="ARBA" id="ARBA00023315"/>
    </source>
</evidence>
<dbReference type="InterPro" id="IPR016181">
    <property type="entry name" value="Acyl_CoA_acyltransferase"/>
</dbReference>
<evidence type="ECO:0000256" key="1">
    <source>
        <dbReference type="ARBA" id="ARBA00022679"/>
    </source>
</evidence>
<dbReference type="VEuPathDB" id="FungiDB:FGRAMPH1_01G00993"/>
<dbReference type="PANTHER" id="PTHR43792:SF8">
    <property type="entry name" value="[RIBOSOMAL PROTEIN US5]-ALANINE N-ACETYLTRANSFERASE"/>
    <property type="match status" value="1"/>
</dbReference>
<dbReference type="Proteomes" id="UP000070720">
    <property type="component" value="Chromosome 1"/>
</dbReference>
<reference evidence="5 6" key="3">
    <citation type="journal article" date="2015" name="BMC Genomics">
        <title>The completed genome sequence of the pathogenic ascomycete fungus Fusarium graminearum.</title>
        <authorList>
            <person name="King R."/>
            <person name="Urban M."/>
            <person name="Hammond-Kosack M.C."/>
            <person name="Hassani-Pak K."/>
            <person name="Hammond-Kosack K.E."/>
        </authorList>
    </citation>
    <scope>NUCLEOTIDE SEQUENCE [LARGE SCALE GENOMIC DNA]</scope>
    <source>
        <strain evidence="6">ATCC MYA-4620 / CBS 123657 / FGSC 9075 / NRRL 31084 / PH-1</strain>
    </source>
</reference>
<evidence type="ECO:0000313" key="5">
    <source>
        <dbReference type="EMBL" id="SCB64044.1"/>
    </source>
</evidence>
<gene>
    <name evidence="5" type="ORF">FGRAMPH1_01T00993</name>
</gene>
<accession>A0A1C3YHH3</accession>
<dbReference type="InterPro" id="IPR000182">
    <property type="entry name" value="GNAT_dom"/>
</dbReference>
<dbReference type="Pfam" id="PF13302">
    <property type="entry name" value="Acetyltransf_3"/>
    <property type="match status" value="1"/>
</dbReference>
<dbReference type="InParanoid" id="A0A1C3YHH3"/>
<dbReference type="EMBL" id="HG970332">
    <property type="protein sequence ID" value="SCB64044.1"/>
    <property type="molecule type" value="Genomic_DNA"/>
</dbReference>
<dbReference type="GO" id="GO:0016747">
    <property type="term" value="F:acyltransferase activity, transferring groups other than amino-acyl groups"/>
    <property type="evidence" value="ECO:0007669"/>
    <property type="project" value="InterPro"/>
</dbReference>
<organism evidence="5 6">
    <name type="scientific">Gibberella zeae (strain ATCC MYA-4620 / CBS 123657 / FGSC 9075 / NRRL 31084 / PH-1)</name>
    <name type="common">Wheat head blight fungus</name>
    <name type="synonym">Fusarium graminearum</name>
    <dbReference type="NCBI Taxonomy" id="229533"/>
    <lineage>
        <taxon>Eukaryota</taxon>
        <taxon>Fungi</taxon>
        <taxon>Dikarya</taxon>
        <taxon>Ascomycota</taxon>
        <taxon>Pezizomycotina</taxon>
        <taxon>Sordariomycetes</taxon>
        <taxon>Hypocreomycetidae</taxon>
        <taxon>Hypocreales</taxon>
        <taxon>Nectriaceae</taxon>
        <taxon>Fusarium</taxon>
    </lineage>
</organism>
<evidence type="ECO:0000256" key="3">
    <source>
        <dbReference type="ARBA" id="ARBA00038502"/>
    </source>
</evidence>
<keyword evidence="2" id="KW-0012">Acyltransferase</keyword>
<evidence type="ECO:0000259" key="4">
    <source>
        <dbReference type="Pfam" id="PF13302"/>
    </source>
</evidence>
<protein>
    <submittedName>
        <fullName evidence="5">Chromosome 1, complete genome</fullName>
    </submittedName>
</protein>
<dbReference type="InterPro" id="IPR051531">
    <property type="entry name" value="N-acetyltransferase"/>
</dbReference>
<dbReference type="eggNOG" id="ENOG502RXXF">
    <property type="taxonomic scope" value="Eukaryota"/>
</dbReference>
<keyword evidence="1" id="KW-0808">Transferase</keyword>
<name>A0A1C3YHH3_GIBZE</name>
<reference evidence="6" key="2">
    <citation type="journal article" date="2010" name="Nature">
        <title>Comparative genomics reveals mobile pathogenicity chromosomes in Fusarium.</title>
        <authorList>
            <person name="Ma L.J."/>
            <person name="van der Does H.C."/>
            <person name="Borkovich K.A."/>
            <person name="Coleman J.J."/>
            <person name="Daboussi M.J."/>
            <person name="Di Pietro A."/>
            <person name="Dufresne M."/>
            <person name="Freitag M."/>
            <person name="Grabherr M."/>
            <person name="Henrissat B."/>
            <person name="Houterman P.M."/>
            <person name="Kang S."/>
            <person name="Shim W.B."/>
            <person name="Woloshuk C."/>
            <person name="Xie X."/>
            <person name="Xu J.R."/>
            <person name="Antoniw J."/>
            <person name="Baker S.E."/>
            <person name="Bluhm B.H."/>
            <person name="Breakspear A."/>
            <person name="Brown D.W."/>
            <person name="Butchko R.A."/>
            <person name="Chapman S."/>
            <person name="Coulson R."/>
            <person name="Coutinho P.M."/>
            <person name="Danchin E.G."/>
            <person name="Diener A."/>
            <person name="Gale L.R."/>
            <person name="Gardiner D.M."/>
            <person name="Goff S."/>
            <person name="Hammond-Kosack K.E."/>
            <person name="Hilburn K."/>
            <person name="Hua-Van A."/>
            <person name="Jonkers W."/>
            <person name="Kazan K."/>
            <person name="Kodira C.D."/>
            <person name="Koehrsen M."/>
            <person name="Kumar L."/>
            <person name="Lee Y.H."/>
            <person name="Li L."/>
            <person name="Manners J.M."/>
            <person name="Miranda-Saavedra D."/>
            <person name="Mukherjee M."/>
            <person name="Park G."/>
            <person name="Park J."/>
            <person name="Park S.Y."/>
            <person name="Proctor R.H."/>
            <person name="Regev A."/>
            <person name="Ruiz-Roldan M.C."/>
            <person name="Sain D."/>
            <person name="Sakthikumar S."/>
            <person name="Sykes S."/>
            <person name="Schwartz D.C."/>
            <person name="Turgeon B.G."/>
            <person name="Wapinski I."/>
            <person name="Yoder O."/>
            <person name="Young S."/>
            <person name="Zeng Q."/>
            <person name="Zhou S."/>
            <person name="Galagan J."/>
            <person name="Cuomo C.A."/>
            <person name="Kistler H.C."/>
            <person name="Rep M."/>
        </authorList>
    </citation>
    <scope>GENOME REANNOTATION</scope>
    <source>
        <strain evidence="6">ATCC MYA-4620 / CBS 123657 / FGSC 9075 / NRRL 31084 / PH-1</strain>
    </source>
</reference>
<reference evidence="6" key="1">
    <citation type="journal article" date="2007" name="Science">
        <title>The Fusarium graminearum genome reveals a link between localized polymorphism and pathogen specialization.</title>
        <authorList>
            <person name="Cuomo C.A."/>
            <person name="Gueldener U."/>
            <person name="Xu J.-R."/>
            <person name="Trail F."/>
            <person name="Turgeon B.G."/>
            <person name="Di Pietro A."/>
            <person name="Walton J.D."/>
            <person name="Ma L.-J."/>
            <person name="Baker S.E."/>
            <person name="Rep M."/>
            <person name="Adam G."/>
            <person name="Antoniw J."/>
            <person name="Baldwin T."/>
            <person name="Calvo S.E."/>
            <person name="Chang Y.-L."/>
            <person name="DeCaprio D."/>
            <person name="Gale L.R."/>
            <person name="Gnerre S."/>
            <person name="Goswami R.S."/>
            <person name="Hammond-Kosack K."/>
            <person name="Harris L.J."/>
            <person name="Hilburn K."/>
            <person name="Kennell J.C."/>
            <person name="Kroken S."/>
            <person name="Magnuson J.K."/>
            <person name="Mannhaupt G."/>
            <person name="Mauceli E.W."/>
            <person name="Mewes H.-W."/>
            <person name="Mitterbauer R."/>
            <person name="Muehlbauer G."/>
            <person name="Muensterkoetter M."/>
            <person name="Nelson D."/>
            <person name="O'Donnell K."/>
            <person name="Ouellet T."/>
            <person name="Qi W."/>
            <person name="Quesneville H."/>
            <person name="Roncero M.I.G."/>
            <person name="Seong K.-Y."/>
            <person name="Tetko I.V."/>
            <person name="Urban M."/>
            <person name="Waalwijk C."/>
            <person name="Ward T.J."/>
            <person name="Yao J."/>
            <person name="Birren B.W."/>
            <person name="Kistler H.C."/>
        </authorList>
    </citation>
    <scope>NUCLEOTIDE SEQUENCE [LARGE SCALE GENOMIC DNA]</scope>
    <source>
        <strain evidence="6">ATCC MYA-4620 / CBS 123657 / FGSC 9075 / NRRL 31084 / PH-1</strain>
    </source>
</reference>
<keyword evidence="6" id="KW-1185">Reference proteome</keyword>
<evidence type="ECO:0000313" key="6">
    <source>
        <dbReference type="Proteomes" id="UP000070720"/>
    </source>
</evidence>
<dbReference type="AlphaFoldDB" id="A0A1C3YHH3"/>
<dbReference type="SUPFAM" id="SSF55729">
    <property type="entry name" value="Acyl-CoA N-acyltransferases (Nat)"/>
    <property type="match status" value="1"/>
</dbReference>
<feature type="domain" description="N-acetyltransferase" evidence="4">
    <location>
        <begin position="26"/>
        <end position="179"/>
    </location>
</feature>
<proteinExistence type="inferred from homology"/>
<sequence>MAEPTKLTSPSPPSEEPGTILVETERIIIRRYHMSDAPVLASAANNKAIAANLRNTFPSPYTLSVAQNFLANMACKPDGTSHPYHNGLFLKPNTTENPSAEPLFIGAIGAVPKNDMYFRTWEIGYWLAEPAWGKGYMPEAAKAFVRWCFKTWPELNRIEAVVKEGNVAGLAILKKMGFTHEGARRGAIFKNGEILDEIQFGFLRSDLEHENESR</sequence>
<dbReference type="PANTHER" id="PTHR43792">
    <property type="entry name" value="GNAT FAMILY, PUTATIVE (AFU_ORTHOLOGUE AFUA_3G00765)-RELATED-RELATED"/>
    <property type="match status" value="1"/>
</dbReference>